<dbReference type="Proteomes" id="UP000318126">
    <property type="component" value="Unassembled WGS sequence"/>
</dbReference>
<dbReference type="InterPro" id="IPR010732">
    <property type="entry name" value="T6SS_TssG-like"/>
</dbReference>
<dbReference type="AlphaFoldDB" id="A0A553JLP1"/>
<dbReference type="OrthoDB" id="1523296at2"/>
<organism evidence="1 2">
    <name type="scientific">Shewanella hanedai</name>
    <name type="common">Alteromonas hanedai</name>
    <dbReference type="NCBI Taxonomy" id="25"/>
    <lineage>
        <taxon>Bacteria</taxon>
        <taxon>Pseudomonadati</taxon>
        <taxon>Pseudomonadota</taxon>
        <taxon>Gammaproteobacteria</taxon>
        <taxon>Alteromonadales</taxon>
        <taxon>Shewanellaceae</taxon>
        <taxon>Shewanella</taxon>
    </lineage>
</organism>
<protein>
    <submittedName>
        <fullName evidence="1">Type VI secretion system baseplate subunit TssG</fullName>
    </submittedName>
</protein>
<reference evidence="2" key="1">
    <citation type="submission" date="2019-07" db="EMBL/GenBank/DDBJ databases">
        <title>Shewanella sp. YLB-08 draft genomic sequence.</title>
        <authorList>
            <person name="Yu L."/>
        </authorList>
    </citation>
    <scope>NUCLEOTIDE SEQUENCE [LARGE SCALE GENOMIC DNA]</scope>
    <source>
        <strain evidence="2">JCM 20706</strain>
    </source>
</reference>
<gene>
    <name evidence="1" type="primary">tssG</name>
    <name evidence="1" type="ORF">FN961_15855</name>
</gene>
<dbReference type="RefSeq" id="WP_144041158.1">
    <property type="nucleotide sequence ID" value="NZ_BMPL01000044.1"/>
</dbReference>
<keyword evidence="2" id="KW-1185">Reference proteome</keyword>
<dbReference type="EMBL" id="VKGK01000020">
    <property type="protein sequence ID" value="TRY13320.1"/>
    <property type="molecule type" value="Genomic_DNA"/>
</dbReference>
<proteinExistence type="predicted"/>
<accession>A0A553JLP1</accession>
<evidence type="ECO:0000313" key="1">
    <source>
        <dbReference type="EMBL" id="TRY13320.1"/>
    </source>
</evidence>
<name>A0A553JLP1_SHEHA</name>
<dbReference type="NCBIfam" id="TIGR03347">
    <property type="entry name" value="VI_chp_1"/>
    <property type="match status" value="1"/>
</dbReference>
<dbReference type="PANTHER" id="PTHR35564">
    <property type="match status" value="1"/>
</dbReference>
<comment type="caution">
    <text evidence="1">The sequence shown here is derived from an EMBL/GenBank/DDBJ whole genome shotgun (WGS) entry which is preliminary data.</text>
</comment>
<dbReference type="Pfam" id="PF06996">
    <property type="entry name" value="T6SS_TssG"/>
    <property type="match status" value="1"/>
</dbReference>
<dbReference type="PANTHER" id="PTHR35564:SF3">
    <property type="entry name" value="TYPE VI SECRETION SYSTEM BASEPLATE SUBUNIT TSSG"/>
    <property type="match status" value="1"/>
</dbReference>
<sequence length="335" mass="38282">MGYSDRSAAIDLNDGENELILPEDVSSYNFFQLVELMHKLDGNNPEGQDWESLGNVFFSANPSLGFPASDVTGIERHPKERVQIETTFLGLNGVQSPLPSYMLEELLHDDRNIKRDFLDFFNNRLIALFYRAWRKYRYYIRFQDNAVDKFSSQVFALVGLANEDVRGETPINWCKMLAYAGMLAGRSRSPQAVAGIVAHCFDLEDVSIREFEFRHVEIPDSQRCQLGKYNSQLGMDTVLGERVGDISGKFVLCIKDLSLSRFHDFLPSGKEFMPLCKVMEVILREQMAFDFELTLKTDEIPLLRLGEEKGGQLGWSSFLGQAEIKKQHVLIQIRQ</sequence>
<evidence type="ECO:0000313" key="2">
    <source>
        <dbReference type="Proteomes" id="UP000318126"/>
    </source>
</evidence>